<evidence type="ECO:0000313" key="2">
    <source>
        <dbReference type="Proteomes" id="UP000034544"/>
    </source>
</evidence>
<evidence type="ECO:0000313" key="1">
    <source>
        <dbReference type="EMBL" id="KKS05286.1"/>
    </source>
</evidence>
<dbReference type="Proteomes" id="UP000034544">
    <property type="component" value="Unassembled WGS sequence"/>
</dbReference>
<comment type="caution">
    <text evidence="1">The sequence shown here is derived from an EMBL/GenBank/DDBJ whole genome shotgun (WGS) entry which is preliminary data.</text>
</comment>
<sequence length="83" mass="10034">MNFEKAKRNYVNRFTMDHVPTWALTPANNGKYYAPQYISDKEWYDNTFFPPHKLCYKSDCYSTNQTWPIGQWLDKPYSKEPKK</sequence>
<accession>A0A0G0Y771</accession>
<organism evidence="1 2">
    <name type="scientific">candidate division WWE3 bacterium GW2011_GWE1_41_27</name>
    <dbReference type="NCBI Taxonomy" id="1619131"/>
    <lineage>
        <taxon>Bacteria</taxon>
        <taxon>Katanobacteria</taxon>
    </lineage>
</organism>
<gene>
    <name evidence="1" type="ORF">UU59_C0051G0006</name>
</gene>
<proteinExistence type="predicted"/>
<dbReference type="AlphaFoldDB" id="A0A0G0Y771"/>
<protein>
    <submittedName>
        <fullName evidence="1">Uncharacterized protein</fullName>
    </submittedName>
</protein>
<reference evidence="1 2" key="1">
    <citation type="journal article" date="2015" name="Nature">
        <title>rRNA introns, odd ribosomes, and small enigmatic genomes across a large radiation of phyla.</title>
        <authorList>
            <person name="Brown C.T."/>
            <person name="Hug L.A."/>
            <person name="Thomas B.C."/>
            <person name="Sharon I."/>
            <person name="Castelle C.J."/>
            <person name="Singh A."/>
            <person name="Wilkins M.J."/>
            <person name="Williams K.H."/>
            <person name="Banfield J.F."/>
        </authorList>
    </citation>
    <scope>NUCLEOTIDE SEQUENCE [LARGE SCALE GENOMIC DNA]</scope>
</reference>
<dbReference type="EMBL" id="LCBF01000051">
    <property type="protein sequence ID" value="KKS05286.1"/>
    <property type="molecule type" value="Genomic_DNA"/>
</dbReference>
<name>A0A0G0Y771_UNCKA</name>